<proteinExistence type="predicted"/>
<comment type="caution">
    <text evidence="1">The sequence shown here is derived from an EMBL/GenBank/DDBJ whole genome shotgun (WGS) entry which is preliminary data.</text>
</comment>
<organism evidence="1 2">
    <name type="scientific">Riccia fluitans</name>
    <dbReference type="NCBI Taxonomy" id="41844"/>
    <lineage>
        <taxon>Eukaryota</taxon>
        <taxon>Viridiplantae</taxon>
        <taxon>Streptophyta</taxon>
        <taxon>Embryophyta</taxon>
        <taxon>Marchantiophyta</taxon>
        <taxon>Marchantiopsida</taxon>
        <taxon>Marchantiidae</taxon>
        <taxon>Marchantiales</taxon>
        <taxon>Ricciaceae</taxon>
        <taxon>Riccia</taxon>
    </lineage>
</organism>
<dbReference type="AlphaFoldDB" id="A0ABD1XL04"/>
<accession>A0ABD1XL04</accession>
<keyword evidence="2" id="KW-1185">Reference proteome</keyword>
<dbReference type="Proteomes" id="UP001605036">
    <property type="component" value="Unassembled WGS sequence"/>
</dbReference>
<sequence>MWALRRTEKCVHVTDGNNEVGLGKARYLKANRRRALPLIATESSPTFGKSPDGGMKKKDLSKAVLSVALKAAEASSVSLDKIVLKEELMRQEQPQVRFGRQAPYVSLGSEIREAVQDPFEERKRMGSR</sequence>
<reference evidence="1 2" key="1">
    <citation type="submission" date="2024-09" db="EMBL/GenBank/DDBJ databases">
        <title>Chromosome-scale assembly of Riccia fluitans.</title>
        <authorList>
            <person name="Paukszto L."/>
            <person name="Sawicki J."/>
            <person name="Karawczyk K."/>
            <person name="Piernik-Szablinska J."/>
            <person name="Szczecinska M."/>
            <person name="Mazdziarz M."/>
        </authorList>
    </citation>
    <scope>NUCLEOTIDE SEQUENCE [LARGE SCALE GENOMIC DNA]</scope>
    <source>
        <strain evidence="1">Rf_01</strain>
        <tissue evidence="1">Aerial parts of the thallus</tissue>
    </source>
</reference>
<evidence type="ECO:0000313" key="2">
    <source>
        <dbReference type="Proteomes" id="UP001605036"/>
    </source>
</evidence>
<name>A0ABD1XL04_9MARC</name>
<gene>
    <name evidence="1" type="ORF">R1flu_028173</name>
</gene>
<evidence type="ECO:0000313" key="1">
    <source>
        <dbReference type="EMBL" id="KAL2609600.1"/>
    </source>
</evidence>
<protein>
    <submittedName>
        <fullName evidence="1">Uncharacterized protein</fullName>
    </submittedName>
</protein>
<dbReference type="EMBL" id="JBHFFA010000008">
    <property type="protein sequence ID" value="KAL2609600.1"/>
    <property type="molecule type" value="Genomic_DNA"/>
</dbReference>